<reference evidence="2 3" key="1">
    <citation type="submission" date="2022-10" db="EMBL/GenBank/DDBJ databases">
        <title>High-quality genome sequences of two octocoral-associated bacteria, Endozoicomonas euniceicola EF212 and Endozoicomonas gorgoniicola PS125.</title>
        <authorList>
            <person name="Chiou Y.-J."/>
            <person name="Chen Y.-H."/>
        </authorList>
    </citation>
    <scope>NUCLEOTIDE SEQUENCE [LARGE SCALE GENOMIC DNA]</scope>
    <source>
        <strain evidence="2 3">PS125</strain>
    </source>
</reference>
<evidence type="ECO:0008006" key="4">
    <source>
        <dbReference type="Google" id="ProtNLM"/>
    </source>
</evidence>
<protein>
    <recommendedName>
        <fullName evidence="4">Secreted protein</fullName>
    </recommendedName>
</protein>
<sequence>MMKPVLKKIATFLMLIALFNSSQSFSSDNGVSSLELDTIVEEARRSFFKILTEDYAPDLEYDNFCSTFESCDQEEDNPELSAIKANHLSSFVDVYAKSVWSINTNIPAAKTNKISYGSHCQTLEGVPLRELRFFIDPAFDDLADDYKKLCNKNKALAVIESSIKRSKDYDGLFDLTICAEITSK</sequence>
<evidence type="ECO:0000313" key="3">
    <source>
        <dbReference type="Proteomes" id="UP001209854"/>
    </source>
</evidence>
<dbReference type="EMBL" id="JAPFCC010000001">
    <property type="protein sequence ID" value="MCW7554434.1"/>
    <property type="molecule type" value="Genomic_DNA"/>
</dbReference>
<gene>
    <name evidence="2" type="ORF">NX722_17760</name>
</gene>
<organism evidence="2 3">
    <name type="scientific">Endozoicomonas gorgoniicola</name>
    <dbReference type="NCBI Taxonomy" id="1234144"/>
    <lineage>
        <taxon>Bacteria</taxon>
        <taxon>Pseudomonadati</taxon>
        <taxon>Pseudomonadota</taxon>
        <taxon>Gammaproteobacteria</taxon>
        <taxon>Oceanospirillales</taxon>
        <taxon>Endozoicomonadaceae</taxon>
        <taxon>Endozoicomonas</taxon>
    </lineage>
</organism>
<name>A0ABT3MYH8_9GAMM</name>
<comment type="caution">
    <text evidence="2">The sequence shown here is derived from an EMBL/GenBank/DDBJ whole genome shotgun (WGS) entry which is preliminary data.</text>
</comment>
<accession>A0ABT3MYH8</accession>
<dbReference type="Proteomes" id="UP001209854">
    <property type="component" value="Unassembled WGS sequence"/>
</dbReference>
<dbReference type="RefSeq" id="WP_262564189.1">
    <property type="nucleotide sequence ID" value="NZ_JAPFCC010000001.1"/>
</dbReference>
<keyword evidence="1" id="KW-0732">Signal</keyword>
<evidence type="ECO:0000313" key="2">
    <source>
        <dbReference type="EMBL" id="MCW7554434.1"/>
    </source>
</evidence>
<proteinExistence type="predicted"/>
<feature type="chain" id="PRO_5045327688" description="Secreted protein" evidence="1">
    <location>
        <begin position="27"/>
        <end position="184"/>
    </location>
</feature>
<evidence type="ECO:0000256" key="1">
    <source>
        <dbReference type="SAM" id="SignalP"/>
    </source>
</evidence>
<feature type="signal peptide" evidence="1">
    <location>
        <begin position="1"/>
        <end position="26"/>
    </location>
</feature>
<keyword evidence="3" id="KW-1185">Reference proteome</keyword>